<evidence type="ECO:0000256" key="7">
    <source>
        <dbReference type="ARBA" id="ARBA00023125"/>
    </source>
</evidence>
<dbReference type="InterPro" id="IPR027417">
    <property type="entry name" value="P-loop_NTPase"/>
</dbReference>
<dbReference type="Pfam" id="PF00270">
    <property type="entry name" value="DEAD"/>
    <property type="match status" value="1"/>
</dbReference>
<dbReference type="Pfam" id="PF02559">
    <property type="entry name" value="CarD_TRCF_RID"/>
    <property type="match status" value="1"/>
</dbReference>
<dbReference type="PANTHER" id="PTHR47964:SF1">
    <property type="entry name" value="ATP-DEPENDENT DNA HELICASE HOMOLOG RECG, CHLOROPLASTIC"/>
    <property type="match status" value="1"/>
</dbReference>
<dbReference type="SUPFAM" id="SSF141259">
    <property type="entry name" value="CarD-like"/>
    <property type="match status" value="1"/>
</dbReference>
<dbReference type="InterPro" id="IPR036101">
    <property type="entry name" value="CarD-like/TRCF_RID_sf"/>
</dbReference>
<evidence type="ECO:0000313" key="12">
    <source>
        <dbReference type="EMBL" id="TCS90047.1"/>
    </source>
</evidence>
<dbReference type="SMART" id="SM00490">
    <property type="entry name" value="HELICc"/>
    <property type="match status" value="1"/>
</dbReference>
<evidence type="ECO:0000256" key="3">
    <source>
        <dbReference type="ARBA" id="ARBA00022763"/>
    </source>
</evidence>
<evidence type="ECO:0000256" key="6">
    <source>
        <dbReference type="ARBA" id="ARBA00022840"/>
    </source>
</evidence>
<gene>
    <name evidence="9" type="primary">mfd</name>
    <name evidence="12" type="ORF">EDD80_101245</name>
</gene>
<dbReference type="Pfam" id="PF17757">
    <property type="entry name" value="UvrB_inter"/>
    <property type="match status" value="1"/>
</dbReference>
<keyword evidence="5" id="KW-0347">Helicase</keyword>
<dbReference type="InterPro" id="IPR003711">
    <property type="entry name" value="CarD-like/TRCF_RID"/>
</dbReference>
<dbReference type="SUPFAM" id="SSF52540">
    <property type="entry name" value="P-loop containing nucleoside triphosphate hydrolases"/>
    <property type="match status" value="3"/>
</dbReference>
<keyword evidence="4 9" id="KW-0378">Hydrolase</keyword>
<dbReference type="PROSITE" id="PS51194">
    <property type="entry name" value="HELICASE_CTER"/>
    <property type="match status" value="1"/>
</dbReference>
<evidence type="ECO:0000256" key="2">
    <source>
        <dbReference type="ARBA" id="ARBA00022741"/>
    </source>
</evidence>
<dbReference type="InterPro" id="IPR005118">
    <property type="entry name" value="TRCF_C"/>
</dbReference>
<comment type="subcellular location">
    <subcellularLocation>
        <location evidence="9">Cytoplasm</location>
    </subcellularLocation>
</comment>
<dbReference type="GO" id="GO:0016787">
    <property type="term" value="F:hydrolase activity"/>
    <property type="evidence" value="ECO:0007669"/>
    <property type="project" value="UniProtKB-KW"/>
</dbReference>
<keyword evidence="1 9" id="KW-0963">Cytoplasm</keyword>
<name>A0A4R3KWB1_9SPHI</name>
<feature type="domain" description="Helicase ATP-binding" evidence="10">
    <location>
        <begin position="579"/>
        <end position="740"/>
    </location>
</feature>
<dbReference type="GO" id="GO:0006355">
    <property type="term" value="P:regulation of DNA-templated transcription"/>
    <property type="evidence" value="ECO:0007669"/>
    <property type="project" value="UniProtKB-UniRule"/>
</dbReference>
<dbReference type="InterPro" id="IPR041471">
    <property type="entry name" value="UvrB_inter"/>
</dbReference>
<keyword evidence="8 9" id="KW-0234">DNA repair</keyword>
<dbReference type="InterPro" id="IPR014001">
    <property type="entry name" value="Helicase_ATP-bd"/>
</dbReference>
<sequence length="1121" mass="128066">MQDISGMLKAYTADRRTGELSSALSKARARVHLKGLIGSSDAWVASALFQSAPYTGVFVLADREEATYFLNDLENIAGKKALFFPASCRKPFDFSLPDSYGILQRTDALNELQQGNAHRLIVTYPEALGEKVISHQALEQNTLEIRLGDKLDIAFVNEFLSEYGFERVDFVYEAGQFSIRGGIVDVFSFSHDLPYRVEFFGDQVESIRSFDIESQLSEKKLARITIVPNIQSDLLKNNNTCFTDFLEQEAFFWFKDVEFCFESLEKGTKKAREAYKKTGADEIAVHPEWLDPDSLYEEAKILRGFTEQFRTVEFGKQFHYKPNEVLQYQMQPQPSFNKDFEFLRHTLVKNQEAGIRNLIFTDSPRQSERLYSIFNDLPGTEKDAPVPFSTVQLAMREGFVDLDLQVACYTDHQIFDRYYKYRLRKGYSRSQAITLKELRELKPGDFITHIDHGIGKYAGLEKFESDGRVQEMIRLVYADNDLLYVNINSLNRISRYTGKEGTAPKLHKLGSDTWDKLKTKTKKKVKDIARDLIKLYALRKSQEGFGFMPDTYLQAELEASFIYEDTPDQEKASADVKKDMEEPHPMDRLICGDVGFGKTEIAVRAAFKAVNDSKQVAILVPTTILALQHYRTFSERLKGLPCNIDYINRFKSARQIRETLEKVENGKIDIIIGTHRLVSKDVKFKDLGLLIVDEEQKFGVTVKEKLKKLRVNVDTLTLTATPIPRTLHFSLMGARDLSIISTPPPNRQPVVTELHVFNETLIREGIEFEVERGGQVFFIHNRISDIQEIAGLIRRLCPDAKVAVGHGQMEGEELENIMLNFIEGRYDVLVSTTIVESGLDVPNANTIFIHNAHYFGLSDLHQMRGRVGRSNKKAFCYLLSPPLSTLTPEARKRLSAIEEFSELGSGFNVAMRDLDIRGAGNLLGAEQSGFIAEIGYEMYHKILDEAIQELKEEEFKDLFKDEKPRPFISFTQVDTDQEMHIPDEYVSSIAERYNLYTEISRIADETQLQEFAAKLVDRFGPLPAQVEQLFDAMRLQWIARETGFEKISLKNNKLRGSFVNDPASGYFQSEKFMQVLKYVQSHPQRSRLKEGKKGLSLTFDHINDIHGAIELLEEVNNPVYA</sequence>
<dbReference type="CDD" id="cd17991">
    <property type="entry name" value="DEXHc_TRCF"/>
    <property type="match status" value="1"/>
</dbReference>
<reference evidence="12 13" key="1">
    <citation type="submission" date="2019-03" db="EMBL/GenBank/DDBJ databases">
        <title>Genomic Encyclopedia of Type Strains, Phase IV (KMG-IV): sequencing the most valuable type-strain genomes for metagenomic binning, comparative biology and taxonomic classification.</title>
        <authorList>
            <person name="Goeker M."/>
        </authorList>
    </citation>
    <scope>NUCLEOTIDE SEQUENCE [LARGE SCALE GENOMIC DNA]</scope>
    <source>
        <strain evidence="12 13">DSM 21100</strain>
    </source>
</reference>
<evidence type="ECO:0000256" key="1">
    <source>
        <dbReference type="ARBA" id="ARBA00022490"/>
    </source>
</evidence>
<evidence type="ECO:0000259" key="11">
    <source>
        <dbReference type="PROSITE" id="PS51194"/>
    </source>
</evidence>
<dbReference type="OrthoDB" id="9804325at2"/>
<organism evidence="12 13">
    <name type="scientific">Anseongella ginsenosidimutans</name>
    <dbReference type="NCBI Taxonomy" id="496056"/>
    <lineage>
        <taxon>Bacteria</taxon>
        <taxon>Pseudomonadati</taxon>
        <taxon>Bacteroidota</taxon>
        <taxon>Sphingobacteriia</taxon>
        <taxon>Sphingobacteriales</taxon>
        <taxon>Sphingobacteriaceae</taxon>
        <taxon>Anseongella</taxon>
    </lineage>
</organism>
<dbReference type="InterPro" id="IPR011545">
    <property type="entry name" value="DEAD/DEAH_box_helicase_dom"/>
</dbReference>
<dbReference type="GO" id="GO:0000716">
    <property type="term" value="P:transcription-coupled nucleotide-excision repair, DNA damage recognition"/>
    <property type="evidence" value="ECO:0007669"/>
    <property type="project" value="UniProtKB-UniRule"/>
</dbReference>
<dbReference type="NCBIfam" id="TIGR00580">
    <property type="entry name" value="mfd"/>
    <property type="match status" value="1"/>
</dbReference>
<dbReference type="SUPFAM" id="SSF143517">
    <property type="entry name" value="TRCF domain-like"/>
    <property type="match status" value="1"/>
</dbReference>
<keyword evidence="6 9" id="KW-0067">ATP-binding</keyword>
<dbReference type="Gene3D" id="2.40.10.170">
    <property type="match status" value="1"/>
</dbReference>
<evidence type="ECO:0000313" key="13">
    <source>
        <dbReference type="Proteomes" id="UP000295807"/>
    </source>
</evidence>
<protein>
    <recommendedName>
        <fullName evidence="9">Transcription-repair-coupling factor</fullName>
        <shortName evidence="9">TRCF</shortName>
        <ecNumber evidence="9">3.6.4.-</ecNumber>
    </recommendedName>
</protein>
<comment type="caution">
    <text evidence="12">The sequence shown here is derived from an EMBL/GenBank/DDBJ whole genome shotgun (WGS) entry which is preliminary data.</text>
</comment>
<evidence type="ECO:0000256" key="9">
    <source>
        <dbReference type="HAMAP-Rule" id="MF_00969"/>
    </source>
</evidence>
<dbReference type="Gene3D" id="3.90.1150.50">
    <property type="entry name" value="Transcription-repair-coupling factor, D7 domain"/>
    <property type="match status" value="1"/>
</dbReference>
<dbReference type="PANTHER" id="PTHR47964">
    <property type="entry name" value="ATP-DEPENDENT DNA HELICASE HOMOLOG RECG, CHLOROPLASTIC"/>
    <property type="match status" value="1"/>
</dbReference>
<dbReference type="GO" id="GO:0003684">
    <property type="term" value="F:damaged DNA binding"/>
    <property type="evidence" value="ECO:0007669"/>
    <property type="project" value="InterPro"/>
</dbReference>
<comment type="similarity">
    <text evidence="9">In the C-terminal section; belongs to the helicase family. RecG subfamily.</text>
</comment>
<evidence type="ECO:0000256" key="4">
    <source>
        <dbReference type="ARBA" id="ARBA00022801"/>
    </source>
</evidence>
<dbReference type="RefSeq" id="WP_132127512.1">
    <property type="nucleotide sequence ID" value="NZ_CP042432.1"/>
</dbReference>
<keyword evidence="7 9" id="KW-0238">DNA-binding</keyword>
<dbReference type="GO" id="GO:0005524">
    <property type="term" value="F:ATP binding"/>
    <property type="evidence" value="ECO:0007669"/>
    <property type="project" value="UniProtKB-UniRule"/>
</dbReference>
<dbReference type="Gene3D" id="3.30.2060.10">
    <property type="entry name" value="Penicillin-binding protein 1b domain"/>
    <property type="match status" value="1"/>
</dbReference>
<dbReference type="Pfam" id="PF00271">
    <property type="entry name" value="Helicase_C"/>
    <property type="match status" value="1"/>
</dbReference>
<dbReference type="Gene3D" id="3.40.50.300">
    <property type="entry name" value="P-loop containing nucleotide triphosphate hydrolases"/>
    <property type="match status" value="2"/>
</dbReference>
<dbReference type="GO" id="GO:0005737">
    <property type="term" value="C:cytoplasm"/>
    <property type="evidence" value="ECO:0007669"/>
    <property type="project" value="UniProtKB-SubCell"/>
</dbReference>
<dbReference type="EC" id="3.6.4.-" evidence="9"/>
<dbReference type="InterPro" id="IPR004576">
    <property type="entry name" value="Mfd"/>
</dbReference>
<comment type="function">
    <text evidence="9">Couples transcription and DNA repair by recognizing RNA polymerase (RNAP) stalled at DNA lesions. Mediates ATP-dependent release of RNAP and its truncated transcript from the DNA, and recruitment of nucleotide excision repair machinery to the damaged site.</text>
</comment>
<dbReference type="HAMAP" id="MF_00969">
    <property type="entry name" value="TRCF"/>
    <property type="match status" value="1"/>
</dbReference>
<feature type="domain" description="Helicase C-terminal" evidence="11">
    <location>
        <begin position="761"/>
        <end position="915"/>
    </location>
</feature>
<dbReference type="AlphaFoldDB" id="A0A4R3KWB1"/>
<keyword evidence="3 9" id="KW-0227">DNA damage</keyword>
<dbReference type="SMART" id="SM00487">
    <property type="entry name" value="DEXDc"/>
    <property type="match status" value="1"/>
</dbReference>
<evidence type="ECO:0000259" key="10">
    <source>
        <dbReference type="PROSITE" id="PS51192"/>
    </source>
</evidence>
<dbReference type="PROSITE" id="PS51192">
    <property type="entry name" value="HELICASE_ATP_BIND_1"/>
    <property type="match status" value="1"/>
</dbReference>
<dbReference type="GO" id="GO:0003678">
    <property type="term" value="F:DNA helicase activity"/>
    <property type="evidence" value="ECO:0007669"/>
    <property type="project" value="TreeGrafter"/>
</dbReference>
<comment type="similarity">
    <text evidence="9">In the N-terminal section; belongs to the UvrB family.</text>
</comment>
<dbReference type="Gene3D" id="3.40.50.11180">
    <property type="match status" value="1"/>
</dbReference>
<keyword evidence="2 9" id="KW-0547">Nucleotide-binding</keyword>
<dbReference type="InterPro" id="IPR037235">
    <property type="entry name" value="TRCF-like_C_D7"/>
</dbReference>
<accession>A0A4R3KWB1</accession>
<dbReference type="SMART" id="SM00982">
    <property type="entry name" value="TRCF"/>
    <property type="match status" value="1"/>
</dbReference>
<dbReference type="Pfam" id="PF03461">
    <property type="entry name" value="TRCF"/>
    <property type="match status" value="1"/>
</dbReference>
<evidence type="ECO:0000256" key="5">
    <source>
        <dbReference type="ARBA" id="ARBA00022806"/>
    </source>
</evidence>
<dbReference type="Proteomes" id="UP000295807">
    <property type="component" value="Unassembled WGS sequence"/>
</dbReference>
<dbReference type="EMBL" id="SMAD01000001">
    <property type="protein sequence ID" value="TCS90047.1"/>
    <property type="molecule type" value="Genomic_DNA"/>
</dbReference>
<proteinExistence type="inferred from homology"/>
<evidence type="ECO:0000256" key="8">
    <source>
        <dbReference type="ARBA" id="ARBA00023204"/>
    </source>
</evidence>
<dbReference type="InterPro" id="IPR047112">
    <property type="entry name" value="RecG/Mfd"/>
</dbReference>
<dbReference type="SMART" id="SM01058">
    <property type="entry name" value="CarD_TRCF"/>
    <property type="match status" value="1"/>
</dbReference>
<dbReference type="InterPro" id="IPR001650">
    <property type="entry name" value="Helicase_C-like"/>
</dbReference>
<keyword evidence="13" id="KW-1185">Reference proteome</keyword>